<accession>A0A250XRH4</accession>
<dbReference type="Proteomes" id="UP000232323">
    <property type="component" value="Unassembled WGS sequence"/>
</dbReference>
<keyword evidence="2" id="KW-1185">Reference proteome</keyword>
<protein>
    <submittedName>
        <fullName evidence="1">Uncharacterized protein</fullName>
    </submittedName>
</protein>
<reference evidence="1 2" key="1">
    <citation type="submission" date="2017-08" db="EMBL/GenBank/DDBJ databases">
        <title>Acidophilic green algal genome provides insights into adaptation to an acidic environment.</title>
        <authorList>
            <person name="Hirooka S."/>
            <person name="Hirose Y."/>
            <person name="Kanesaki Y."/>
            <person name="Higuchi S."/>
            <person name="Fujiwara T."/>
            <person name="Onuma R."/>
            <person name="Era A."/>
            <person name="Ohbayashi R."/>
            <person name="Uzuka A."/>
            <person name="Nozaki H."/>
            <person name="Yoshikawa H."/>
            <person name="Miyagishima S.Y."/>
        </authorList>
    </citation>
    <scope>NUCLEOTIDE SEQUENCE [LARGE SCALE GENOMIC DNA]</scope>
    <source>
        <strain evidence="1 2">NIES-2499</strain>
    </source>
</reference>
<sequence>MSSTPDAIPLASAYMPEALVILAAGPMDVFSDALAYDLMLAVSGSSNAVRIGPNGAAGASSTIAVQNSNVSFAADIVPVAGHSVGTLSAQWSNAFIVNGFFGSLGVSNSLYVDSNLTVECYLFASNVGSCNSPINSISANSININSNFTLNGDLLASNVGSCYVFASNVGSCNSPINSISANSISINSNVSVTGYVFASNVGSCNSPINSISANSISINSNVSVTGYVFASNVGSCNSPINSISANNININSNFTVSGAGSFCNNVLVAGQVSSRNIGLFRNRIINGDMRIAQRSAPSLLNGAGSAFSSVDRFRAAYAGASNLLLEQASLSSNDAPQVSHGMQFSLRASSSNAFSNLSISQNVEGIHFADANWSTPSGGSPVTLSMWQRSTVNSPVTVPVVIFSGDKSSSNVASFQVLQSDVWQHVVCTFSAPTYAFSTEPSVVVNLGGISGSATEVTGVQLEIGTIATPFEQRPFDFELQLCQRWSRTQAGDPILRL</sequence>
<name>A0A250XRH4_9CHLO</name>
<comment type="caution">
    <text evidence="1">The sequence shown here is derived from an EMBL/GenBank/DDBJ whole genome shotgun (WGS) entry which is preliminary data.</text>
</comment>
<dbReference type="AlphaFoldDB" id="A0A250XRH4"/>
<dbReference type="EMBL" id="BEGY01000184">
    <property type="protein sequence ID" value="GAX85668.1"/>
    <property type="molecule type" value="Genomic_DNA"/>
</dbReference>
<proteinExistence type="predicted"/>
<gene>
    <name evidence="1" type="ORF">CEUSTIGMA_g13083.t1</name>
</gene>
<evidence type="ECO:0000313" key="2">
    <source>
        <dbReference type="Proteomes" id="UP000232323"/>
    </source>
</evidence>
<organism evidence="1 2">
    <name type="scientific">Chlamydomonas eustigma</name>
    <dbReference type="NCBI Taxonomy" id="1157962"/>
    <lineage>
        <taxon>Eukaryota</taxon>
        <taxon>Viridiplantae</taxon>
        <taxon>Chlorophyta</taxon>
        <taxon>core chlorophytes</taxon>
        <taxon>Chlorophyceae</taxon>
        <taxon>CS clade</taxon>
        <taxon>Chlamydomonadales</taxon>
        <taxon>Chlamydomonadaceae</taxon>
        <taxon>Chlamydomonas</taxon>
    </lineage>
</organism>
<evidence type="ECO:0000313" key="1">
    <source>
        <dbReference type="EMBL" id="GAX85668.1"/>
    </source>
</evidence>